<sequence length="420" mass="47698">MLPLQTTTYQLEAIEQAGPERYYLLTIHGASYKIGELIYLIVDGLARQLTYQEIGSLLNASLNEDRFSAQDVATVVQNKLTPMGLFGTSDTAAPKATPTGAIAFRRRLLAFEQYEWLLRLVKYAFSPAVFFSVLGLALLANVFLMRELMALEHYVTSYTSQLTATGECGRGATYLLFFYPAVLFILISHELGHAAASYRFGVKPKEIGIGLYLIFPVLYADVTEIWRLNKTKRVIVNLGGFYVQLLINLLLIWFLVSNFGNADRITISRYLIQLNVAMMVINTIPFIKLDGYWLYSDLFSLPNLQRQASVCLMAAGSVLFPRWIRRPNLESINVRNPYLIFYTVGRYVFLLSLVWWGGQYLVDKMVMYPRLIGAAINECTLCTVEPLLKTTLTFCLFGVPATRSLAPAYHWVKRFRQLRS</sequence>
<evidence type="ECO:0000256" key="1">
    <source>
        <dbReference type="SAM" id="Phobius"/>
    </source>
</evidence>
<organism evidence="2 3">
    <name type="scientific">Spirosoma pollinicola</name>
    <dbReference type="NCBI Taxonomy" id="2057025"/>
    <lineage>
        <taxon>Bacteria</taxon>
        <taxon>Pseudomonadati</taxon>
        <taxon>Bacteroidota</taxon>
        <taxon>Cytophagia</taxon>
        <taxon>Cytophagales</taxon>
        <taxon>Cytophagaceae</taxon>
        <taxon>Spirosoma</taxon>
    </lineage>
</organism>
<dbReference type="PANTHER" id="PTHR13325">
    <property type="entry name" value="PROTEASE M50 MEMBRANE-BOUND TRANSCRIPTION FACTOR SITE 2 PROTEASE"/>
    <property type="match status" value="1"/>
</dbReference>
<protein>
    <recommendedName>
        <fullName evidence="4">Peptidase M50</fullName>
    </recommendedName>
</protein>
<dbReference type="InterPro" id="IPR001193">
    <property type="entry name" value="MBTPS2"/>
</dbReference>
<dbReference type="CDD" id="cd05709">
    <property type="entry name" value="S2P-M50"/>
    <property type="match status" value="1"/>
</dbReference>
<dbReference type="AlphaFoldDB" id="A0A2K8Z3H5"/>
<evidence type="ECO:0008006" key="4">
    <source>
        <dbReference type="Google" id="ProtNLM"/>
    </source>
</evidence>
<dbReference type="GO" id="GO:0005737">
    <property type="term" value="C:cytoplasm"/>
    <property type="evidence" value="ECO:0007669"/>
    <property type="project" value="TreeGrafter"/>
</dbReference>
<evidence type="ECO:0000313" key="3">
    <source>
        <dbReference type="Proteomes" id="UP000232883"/>
    </source>
</evidence>
<accession>A0A2K8Z3H5</accession>
<feature type="transmembrane region" description="Helical" evidence="1">
    <location>
        <begin position="171"/>
        <end position="188"/>
    </location>
</feature>
<feature type="transmembrane region" description="Helical" evidence="1">
    <location>
        <begin position="268"/>
        <end position="287"/>
    </location>
</feature>
<proteinExistence type="predicted"/>
<dbReference type="KEGG" id="spir:CWM47_22875"/>
<feature type="transmembrane region" description="Helical" evidence="1">
    <location>
        <begin position="234"/>
        <end position="256"/>
    </location>
</feature>
<dbReference type="EMBL" id="CP025096">
    <property type="protein sequence ID" value="AUD04437.1"/>
    <property type="molecule type" value="Genomic_DNA"/>
</dbReference>
<keyword evidence="1" id="KW-0472">Membrane</keyword>
<feature type="transmembrane region" description="Helical" evidence="1">
    <location>
        <begin position="123"/>
        <end position="144"/>
    </location>
</feature>
<dbReference type="PANTHER" id="PTHR13325:SF3">
    <property type="entry name" value="MEMBRANE-BOUND TRANSCRIPTION FACTOR SITE-2 PROTEASE"/>
    <property type="match status" value="1"/>
</dbReference>
<dbReference type="GO" id="GO:0031293">
    <property type="term" value="P:membrane protein intracellular domain proteolysis"/>
    <property type="evidence" value="ECO:0007669"/>
    <property type="project" value="TreeGrafter"/>
</dbReference>
<reference evidence="2 3" key="1">
    <citation type="submission" date="2017-11" db="EMBL/GenBank/DDBJ databases">
        <title>Taxonomic description and genome sequences of Spirosoma HA7 sp. nov., isolated from pollen microhabitat of Corylus avellana.</title>
        <authorList>
            <person name="Ambika Manirajan B."/>
            <person name="Suarez C."/>
            <person name="Ratering S."/>
            <person name="Geissler-Plaum R."/>
            <person name="Cardinale M."/>
            <person name="Sylvia S."/>
        </authorList>
    </citation>
    <scope>NUCLEOTIDE SEQUENCE [LARGE SCALE GENOMIC DNA]</scope>
    <source>
        <strain evidence="2 3">HA7</strain>
    </source>
</reference>
<feature type="transmembrane region" description="Helical" evidence="1">
    <location>
        <begin position="209"/>
        <end position="228"/>
    </location>
</feature>
<dbReference type="GO" id="GO:0016020">
    <property type="term" value="C:membrane"/>
    <property type="evidence" value="ECO:0007669"/>
    <property type="project" value="InterPro"/>
</dbReference>
<name>A0A2K8Z3H5_9BACT</name>
<keyword evidence="1" id="KW-1133">Transmembrane helix</keyword>
<dbReference type="OrthoDB" id="9759690at2"/>
<evidence type="ECO:0000313" key="2">
    <source>
        <dbReference type="EMBL" id="AUD04437.1"/>
    </source>
</evidence>
<feature type="transmembrane region" description="Helical" evidence="1">
    <location>
        <begin position="307"/>
        <end position="324"/>
    </location>
</feature>
<dbReference type="GO" id="GO:0004222">
    <property type="term" value="F:metalloendopeptidase activity"/>
    <property type="evidence" value="ECO:0007669"/>
    <property type="project" value="InterPro"/>
</dbReference>
<dbReference type="Proteomes" id="UP000232883">
    <property type="component" value="Chromosome"/>
</dbReference>
<feature type="transmembrane region" description="Helical" evidence="1">
    <location>
        <begin position="336"/>
        <end position="358"/>
    </location>
</feature>
<keyword evidence="1" id="KW-0812">Transmembrane</keyword>
<dbReference type="RefSeq" id="WP_100990503.1">
    <property type="nucleotide sequence ID" value="NZ_CP025096.1"/>
</dbReference>
<keyword evidence="3" id="KW-1185">Reference proteome</keyword>
<gene>
    <name evidence="2" type="ORF">CWM47_22875</name>
</gene>